<dbReference type="PANTHER" id="PTHR35902:SF3">
    <property type="entry name" value="NPCBM-ASSOCIATED, NEW3 DOMAIN OF ALPHA-GALACTOSIDASE"/>
    <property type="match status" value="1"/>
</dbReference>
<gene>
    <name evidence="2" type="ORF">ASZ90_014311</name>
</gene>
<keyword evidence="1" id="KW-1133">Transmembrane helix</keyword>
<sequence>MELLKIICILLILVGLGQAEDIIFFADDHYKSISHLQLNASATNPALSPGDGVLRISIANQGRIEELIPISSSDSPDDILQEQREEMNSSVAMDVRAALQSAGPIQVTSGVQHIAILPAGEARELQFNISIDRRASGWYDLPLRVDYVRMVDVSVSDGEAFPLHQPSNQSLNLRIYAFGDKDDLRIAGVRSHLYPGGEGSLIIAVENIGEDIVPNCSASLIAAPPFRVKSRDLPLGDLSPGEMASASFLVEVDGDAAWEEYQLGLGLRSEKMDLVLPFELSLKGSGRLISNGAILFIALLALLVLLAIILRRQKLLYGRKRRIKRL</sequence>
<reference evidence="2" key="1">
    <citation type="journal article" date="2015" name="Proc. Natl. Acad. Sci. U.S.A.">
        <title>Networks of energetic and metabolic interactions define dynamics in microbial communities.</title>
        <authorList>
            <person name="Embree M."/>
            <person name="Liu J.K."/>
            <person name="Al-Bassam M.M."/>
            <person name="Zengler K."/>
        </authorList>
    </citation>
    <scope>NUCLEOTIDE SEQUENCE</scope>
</reference>
<organism evidence="2">
    <name type="scientific">hydrocarbon metagenome</name>
    <dbReference type="NCBI Taxonomy" id="938273"/>
    <lineage>
        <taxon>unclassified sequences</taxon>
        <taxon>metagenomes</taxon>
        <taxon>ecological metagenomes</taxon>
    </lineage>
</organism>
<proteinExistence type="predicted"/>
<dbReference type="PANTHER" id="PTHR35902">
    <property type="entry name" value="S-LAYER DOMAIN-LIKE PROTEIN-RELATED"/>
    <property type="match status" value="1"/>
</dbReference>
<evidence type="ECO:0000313" key="2">
    <source>
        <dbReference type="EMBL" id="KUG15980.1"/>
    </source>
</evidence>
<protein>
    <submittedName>
        <fullName evidence="2">S-layer domain</fullName>
    </submittedName>
</protein>
<feature type="transmembrane region" description="Helical" evidence="1">
    <location>
        <begin position="288"/>
        <end position="310"/>
    </location>
</feature>
<keyword evidence="1" id="KW-0812">Transmembrane</keyword>
<comment type="caution">
    <text evidence="2">The sequence shown here is derived from an EMBL/GenBank/DDBJ whole genome shotgun (WGS) entry which is preliminary data.</text>
</comment>
<keyword evidence="1" id="KW-0472">Membrane</keyword>
<accession>A0A0W8F548</accession>
<dbReference type="EMBL" id="LNQE01001517">
    <property type="protein sequence ID" value="KUG15980.1"/>
    <property type="molecule type" value="Genomic_DNA"/>
</dbReference>
<evidence type="ECO:0000256" key="1">
    <source>
        <dbReference type="SAM" id="Phobius"/>
    </source>
</evidence>
<dbReference type="AlphaFoldDB" id="A0A0W8F548"/>
<name>A0A0W8F548_9ZZZZ</name>